<dbReference type="EMBL" id="CM027685">
    <property type="protein sequence ID" value="KAG0527633.1"/>
    <property type="molecule type" value="Genomic_DNA"/>
</dbReference>
<reference evidence="1" key="1">
    <citation type="journal article" date="2019" name="BMC Genomics">
        <title>A new reference genome for Sorghum bicolor reveals high levels of sequence similarity between sweet and grain genotypes: implications for the genetics of sugar metabolism.</title>
        <authorList>
            <person name="Cooper E.A."/>
            <person name="Brenton Z.W."/>
            <person name="Flinn B.S."/>
            <person name="Jenkins J."/>
            <person name="Shu S."/>
            <person name="Flowers D."/>
            <person name="Luo F."/>
            <person name="Wang Y."/>
            <person name="Xia P."/>
            <person name="Barry K."/>
            <person name="Daum C."/>
            <person name="Lipzen A."/>
            <person name="Yoshinaga Y."/>
            <person name="Schmutz J."/>
            <person name="Saski C."/>
            <person name="Vermerris W."/>
            <person name="Kresovich S."/>
        </authorList>
    </citation>
    <scope>NUCLEOTIDE SEQUENCE</scope>
</reference>
<evidence type="ECO:0000313" key="1">
    <source>
        <dbReference type="EMBL" id="KAG0527633.1"/>
    </source>
</evidence>
<dbReference type="Proteomes" id="UP000807115">
    <property type="component" value="Chromosome 6"/>
</dbReference>
<comment type="caution">
    <text evidence="1">The sequence shown here is derived from an EMBL/GenBank/DDBJ whole genome shotgun (WGS) entry which is preliminary data.</text>
</comment>
<name>A0A921QSF6_SORBI</name>
<gene>
    <name evidence="1" type="ORF">BDA96_06G249700</name>
</gene>
<sequence length="91" mass="10281">MQAAAGSFFNHQSHNTYSYIQFRRQSSSSSSLPKCQYAGRRCSGGDLLEKPIALLPSTKLIKEGFEFKYKTLEHIYENMVEYGKALGILPN</sequence>
<proteinExistence type="predicted"/>
<accession>A0A921QSF6</accession>
<reference evidence="1" key="2">
    <citation type="submission" date="2020-10" db="EMBL/GenBank/DDBJ databases">
        <authorList>
            <person name="Cooper E.A."/>
            <person name="Brenton Z.W."/>
            <person name="Flinn B.S."/>
            <person name="Jenkins J."/>
            <person name="Shu S."/>
            <person name="Flowers D."/>
            <person name="Luo F."/>
            <person name="Wang Y."/>
            <person name="Xia P."/>
            <person name="Barry K."/>
            <person name="Daum C."/>
            <person name="Lipzen A."/>
            <person name="Yoshinaga Y."/>
            <person name="Schmutz J."/>
            <person name="Saski C."/>
            <person name="Vermerris W."/>
            <person name="Kresovich S."/>
        </authorList>
    </citation>
    <scope>NUCLEOTIDE SEQUENCE</scope>
</reference>
<organism evidence="1 2">
    <name type="scientific">Sorghum bicolor</name>
    <name type="common">Sorghum</name>
    <name type="synonym">Sorghum vulgare</name>
    <dbReference type="NCBI Taxonomy" id="4558"/>
    <lineage>
        <taxon>Eukaryota</taxon>
        <taxon>Viridiplantae</taxon>
        <taxon>Streptophyta</taxon>
        <taxon>Embryophyta</taxon>
        <taxon>Tracheophyta</taxon>
        <taxon>Spermatophyta</taxon>
        <taxon>Magnoliopsida</taxon>
        <taxon>Liliopsida</taxon>
        <taxon>Poales</taxon>
        <taxon>Poaceae</taxon>
        <taxon>PACMAD clade</taxon>
        <taxon>Panicoideae</taxon>
        <taxon>Andropogonodae</taxon>
        <taxon>Andropogoneae</taxon>
        <taxon>Sorghinae</taxon>
        <taxon>Sorghum</taxon>
    </lineage>
</organism>
<protein>
    <submittedName>
        <fullName evidence="1">Uncharacterized protein</fullName>
    </submittedName>
</protein>
<evidence type="ECO:0000313" key="2">
    <source>
        <dbReference type="Proteomes" id="UP000807115"/>
    </source>
</evidence>
<dbReference type="AlphaFoldDB" id="A0A921QSF6"/>